<dbReference type="RefSeq" id="WP_005457836.1">
    <property type="nucleotide sequence ID" value="NZ_CM001440.1"/>
</dbReference>
<dbReference type="Pfam" id="PF13349">
    <property type="entry name" value="DUF4097"/>
    <property type="match status" value="1"/>
</dbReference>
<dbReference type="InterPro" id="IPR025164">
    <property type="entry name" value="Toastrack_DUF4097"/>
</dbReference>
<gene>
    <name evidence="2" type="ORF">SaccyDRAFT_3375</name>
</gene>
<dbReference type="EMBL" id="CM001440">
    <property type="protein sequence ID" value="EHR62209.1"/>
    <property type="molecule type" value="Genomic_DNA"/>
</dbReference>
<evidence type="ECO:0000313" key="3">
    <source>
        <dbReference type="Proteomes" id="UP000002791"/>
    </source>
</evidence>
<organism evidence="2 3">
    <name type="scientific">Saccharomonospora cyanea NA-134</name>
    <dbReference type="NCBI Taxonomy" id="882082"/>
    <lineage>
        <taxon>Bacteria</taxon>
        <taxon>Bacillati</taxon>
        <taxon>Actinomycetota</taxon>
        <taxon>Actinomycetes</taxon>
        <taxon>Pseudonocardiales</taxon>
        <taxon>Pseudonocardiaceae</taxon>
        <taxon>Saccharomonospora</taxon>
    </lineage>
</organism>
<dbReference type="Proteomes" id="UP000002791">
    <property type="component" value="Chromosome"/>
</dbReference>
<evidence type="ECO:0000313" key="2">
    <source>
        <dbReference type="EMBL" id="EHR62209.1"/>
    </source>
</evidence>
<dbReference type="STRING" id="882082.SaccyDRAFT_3375"/>
<dbReference type="AlphaFoldDB" id="H5XPY4"/>
<dbReference type="eggNOG" id="COG3595">
    <property type="taxonomic scope" value="Bacteria"/>
</dbReference>
<reference evidence="2 3" key="1">
    <citation type="submission" date="2011-11" db="EMBL/GenBank/DDBJ databases">
        <title>The Noncontiguous Finished sequence of Saccharomonospora cyanea NA-134.</title>
        <authorList>
            <consortium name="US DOE Joint Genome Institute"/>
            <person name="Lucas S."/>
            <person name="Han J."/>
            <person name="Lapidus A."/>
            <person name="Cheng J.-F."/>
            <person name="Goodwin L."/>
            <person name="Pitluck S."/>
            <person name="Peters L."/>
            <person name="Ovchinnikova G."/>
            <person name="Lu M."/>
            <person name="Detter J.C."/>
            <person name="Han C."/>
            <person name="Tapia R."/>
            <person name="Land M."/>
            <person name="Hauser L."/>
            <person name="Kyrpides N."/>
            <person name="Ivanova N."/>
            <person name="Pagani I."/>
            <person name="Brambilla E.-M."/>
            <person name="Klenk H.-P."/>
            <person name="Woyke T."/>
        </authorList>
    </citation>
    <scope>NUCLEOTIDE SEQUENCE [LARGE SCALE GENOMIC DNA]</scope>
    <source>
        <strain evidence="2 3">NA-134</strain>
    </source>
</reference>
<proteinExistence type="predicted"/>
<dbReference type="OrthoDB" id="3677688at2"/>
<feature type="domain" description="DUF4097" evidence="1">
    <location>
        <begin position="145"/>
        <end position="251"/>
    </location>
</feature>
<keyword evidence="3" id="KW-1185">Reference proteome</keyword>
<evidence type="ECO:0000259" key="1">
    <source>
        <dbReference type="Pfam" id="PF13349"/>
    </source>
</evidence>
<protein>
    <recommendedName>
        <fullName evidence="1">DUF4097 domain-containing protein</fullName>
    </recommendedName>
</protein>
<sequence>MTEQSQGGNDVVRTQAFDTDGPVELDVDVTAGTVEVRLTDDPGVSVEVRRSHAGTPSWAESAAGMLNWVGEMFGGQAGPLASPADTVKEVRIEKLGDRVVVRGPKAPPPIGSPLAVTVRAPAASHVRARTRLAGVTVRGVCGRADISTGSGSVTLDQATDTTTVRTSSGEIDIATLSGPATVNGGSGGVRLGEVSDTVLVRTTSSEIIVSEAASGAVEAISGTGDIRLGVRRGVAAEIDLSSGGGTVHSDLEVSDTPPDEPTALSIRARSGAGRVVVTRA</sequence>
<dbReference type="HOGENOM" id="CLU_081211_0_0_11"/>
<accession>H5XPY4</accession>
<name>H5XPY4_9PSEU</name>